<evidence type="ECO:0000313" key="2">
    <source>
        <dbReference type="Proteomes" id="UP000037035"/>
    </source>
</evidence>
<reference evidence="1 2" key="1">
    <citation type="submission" date="2015-08" db="EMBL/GenBank/DDBJ databases">
        <title>Next Generation Sequencing and Analysis of the Genome of Puccinia sorghi L Schw, the Causal Agent of Maize Common Rust.</title>
        <authorList>
            <person name="Rochi L."/>
            <person name="Burguener G."/>
            <person name="Darino M."/>
            <person name="Turjanski A."/>
            <person name="Kreff E."/>
            <person name="Dieguez M.J."/>
            <person name="Sacco F."/>
        </authorList>
    </citation>
    <scope>NUCLEOTIDE SEQUENCE [LARGE SCALE GENOMIC DNA]</scope>
    <source>
        <strain evidence="1 2">RO10H11247</strain>
    </source>
</reference>
<name>A0A0L6UYW9_9BASI</name>
<dbReference type="EMBL" id="LAVV01008134">
    <property type="protein sequence ID" value="KNZ53674.1"/>
    <property type="molecule type" value="Genomic_DNA"/>
</dbReference>
<gene>
    <name evidence="1" type="ORF">VP01_3169g1</name>
</gene>
<dbReference type="AlphaFoldDB" id="A0A0L6UYW9"/>
<dbReference type="Proteomes" id="UP000037035">
    <property type="component" value="Unassembled WGS sequence"/>
</dbReference>
<comment type="caution">
    <text evidence="1">The sequence shown here is derived from an EMBL/GenBank/DDBJ whole genome shotgun (WGS) entry which is preliminary data.</text>
</comment>
<dbReference type="VEuPathDB" id="FungiDB:VP01_3169g1"/>
<evidence type="ECO:0000313" key="1">
    <source>
        <dbReference type="EMBL" id="KNZ53674.1"/>
    </source>
</evidence>
<keyword evidence="2" id="KW-1185">Reference proteome</keyword>
<protein>
    <submittedName>
        <fullName evidence="1">Uncharacterized protein</fullName>
    </submittedName>
</protein>
<organism evidence="1 2">
    <name type="scientific">Puccinia sorghi</name>
    <dbReference type="NCBI Taxonomy" id="27349"/>
    <lineage>
        <taxon>Eukaryota</taxon>
        <taxon>Fungi</taxon>
        <taxon>Dikarya</taxon>
        <taxon>Basidiomycota</taxon>
        <taxon>Pucciniomycotina</taxon>
        <taxon>Pucciniomycetes</taxon>
        <taxon>Pucciniales</taxon>
        <taxon>Pucciniaceae</taxon>
        <taxon>Puccinia</taxon>
    </lineage>
</organism>
<sequence>MMVTGLQEVAQGGLTPSKHLRACRYLSAPLLKPDLQAYGRKPCAKSCRVKSPFTIIKELINVQDDCFHTTNLPPNCRNILQAEASSRRDCQMHPQFKDPTAHEINKDPLVTNAMKARLAYLRIMINLNLLKHAKKGHKETETFWNQVNDNLATLLWNGVNTASNVSAQDTSLPTEAKIFAEMKTLTAKEKERVEVEEGALTYK</sequence>
<accession>A0A0L6UYW9</accession>
<proteinExistence type="predicted"/>